<proteinExistence type="predicted"/>
<dbReference type="RefSeq" id="WP_162389345.1">
    <property type="nucleotide sequence ID" value="NZ_CP045997.1"/>
</dbReference>
<sequence length="73" mass="7907">MTCSGLAVMNMSMATTALCAVQSSSHRSALFVSGRIIRVGYSLVQLQVSRICIQGFTLSFDVRTMPADIAHRL</sequence>
<accession>A0A6P1W4T9</accession>
<feature type="chain" id="PRO_5026944847" description="Secreted protein" evidence="1">
    <location>
        <begin position="20"/>
        <end position="73"/>
    </location>
</feature>
<feature type="signal peptide" evidence="1">
    <location>
        <begin position="1"/>
        <end position="19"/>
    </location>
</feature>
<organism evidence="2 3">
    <name type="scientific">Spirosoma endbachense</name>
    <dbReference type="NCBI Taxonomy" id="2666025"/>
    <lineage>
        <taxon>Bacteria</taxon>
        <taxon>Pseudomonadati</taxon>
        <taxon>Bacteroidota</taxon>
        <taxon>Cytophagia</taxon>
        <taxon>Cytophagales</taxon>
        <taxon>Cytophagaceae</taxon>
        <taxon>Spirosoma</taxon>
    </lineage>
</organism>
<evidence type="ECO:0008006" key="4">
    <source>
        <dbReference type="Google" id="ProtNLM"/>
    </source>
</evidence>
<dbReference type="Proteomes" id="UP000464577">
    <property type="component" value="Chromosome"/>
</dbReference>
<evidence type="ECO:0000313" key="3">
    <source>
        <dbReference type="Proteomes" id="UP000464577"/>
    </source>
</evidence>
<keyword evidence="1" id="KW-0732">Signal</keyword>
<name>A0A6P1W4T9_9BACT</name>
<dbReference type="EMBL" id="CP045997">
    <property type="protein sequence ID" value="QHV98940.1"/>
    <property type="molecule type" value="Genomic_DNA"/>
</dbReference>
<keyword evidence="3" id="KW-1185">Reference proteome</keyword>
<evidence type="ECO:0000313" key="2">
    <source>
        <dbReference type="EMBL" id="QHV98940.1"/>
    </source>
</evidence>
<reference evidence="2 3" key="1">
    <citation type="submission" date="2019-11" db="EMBL/GenBank/DDBJ databases">
        <title>Spirosoma endbachense sp. nov., isolated from a natural salt meadow.</title>
        <authorList>
            <person name="Rojas J."/>
            <person name="Ambika Manirajan B."/>
            <person name="Ratering S."/>
            <person name="Suarez C."/>
            <person name="Geissler-Plaum R."/>
            <person name="Schnell S."/>
        </authorList>
    </citation>
    <scope>NUCLEOTIDE SEQUENCE [LARGE SCALE GENOMIC DNA]</scope>
    <source>
        <strain evidence="2 3">I-24</strain>
    </source>
</reference>
<evidence type="ECO:0000256" key="1">
    <source>
        <dbReference type="SAM" id="SignalP"/>
    </source>
</evidence>
<dbReference type="AlphaFoldDB" id="A0A6P1W4T9"/>
<dbReference type="KEGG" id="senf:GJR95_29775"/>
<protein>
    <recommendedName>
        <fullName evidence="4">Secreted protein</fullName>
    </recommendedName>
</protein>
<gene>
    <name evidence="2" type="ORF">GJR95_29775</name>
</gene>